<feature type="region of interest" description="Disordered" evidence="1">
    <location>
        <begin position="76"/>
        <end position="137"/>
    </location>
</feature>
<evidence type="ECO:0000256" key="1">
    <source>
        <dbReference type="SAM" id="MobiDB-lite"/>
    </source>
</evidence>
<feature type="compositionally biased region" description="Low complexity" evidence="1">
    <location>
        <begin position="95"/>
        <end position="129"/>
    </location>
</feature>
<organism evidence="2 3">
    <name type="scientific">Lophium mytilinum</name>
    <dbReference type="NCBI Taxonomy" id="390894"/>
    <lineage>
        <taxon>Eukaryota</taxon>
        <taxon>Fungi</taxon>
        <taxon>Dikarya</taxon>
        <taxon>Ascomycota</taxon>
        <taxon>Pezizomycotina</taxon>
        <taxon>Dothideomycetes</taxon>
        <taxon>Pleosporomycetidae</taxon>
        <taxon>Mytilinidiales</taxon>
        <taxon>Mytilinidiaceae</taxon>
        <taxon>Lophium</taxon>
    </lineage>
</organism>
<evidence type="ECO:0000313" key="2">
    <source>
        <dbReference type="EMBL" id="KAF2501420.1"/>
    </source>
</evidence>
<keyword evidence="3" id="KW-1185">Reference proteome</keyword>
<dbReference type="AlphaFoldDB" id="A0A6A6RCG5"/>
<dbReference type="EMBL" id="MU004182">
    <property type="protein sequence ID" value="KAF2501420.1"/>
    <property type="molecule type" value="Genomic_DNA"/>
</dbReference>
<reference evidence="2" key="1">
    <citation type="journal article" date="2020" name="Stud. Mycol.">
        <title>101 Dothideomycetes genomes: a test case for predicting lifestyles and emergence of pathogens.</title>
        <authorList>
            <person name="Haridas S."/>
            <person name="Albert R."/>
            <person name="Binder M."/>
            <person name="Bloem J."/>
            <person name="Labutti K."/>
            <person name="Salamov A."/>
            <person name="Andreopoulos B."/>
            <person name="Baker S."/>
            <person name="Barry K."/>
            <person name="Bills G."/>
            <person name="Bluhm B."/>
            <person name="Cannon C."/>
            <person name="Castanera R."/>
            <person name="Culley D."/>
            <person name="Daum C."/>
            <person name="Ezra D."/>
            <person name="Gonzalez J."/>
            <person name="Henrissat B."/>
            <person name="Kuo A."/>
            <person name="Liang C."/>
            <person name="Lipzen A."/>
            <person name="Lutzoni F."/>
            <person name="Magnuson J."/>
            <person name="Mondo S."/>
            <person name="Nolan M."/>
            <person name="Ohm R."/>
            <person name="Pangilinan J."/>
            <person name="Park H.-J."/>
            <person name="Ramirez L."/>
            <person name="Alfaro M."/>
            <person name="Sun H."/>
            <person name="Tritt A."/>
            <person name="Yoshinaga Y."/>
            <person name="Zwiers L.-H."/>
            <person name="Turgeon B."/>
            <person name="Goodwin S."/>
            <person name="Spatafora J."/>
            <person name="Crous P."/>
            <person name="Grigoriev I."/>
        </authorList>
    </citation>
    <scope>NUCLEOTIDE SEQUENCE</scope>
    <source>
        <strain evidence="2">CBS 269.34</strain>
    </source>
</reference>
<evidence type="ECO:0000313" key="3">
    <source>
        <dbReference type="Proteomes" id="UP000799750"/>
    </source>
</evidence>
<proteinExistence type="predicted"/>
<gene>
    <name evidence="2" type="ORF">BU16DRAFT_555906</name>
</gene>
<accession>A0A6A6RCG5</accession>
<dbReference type="OrthoDB" id="10426057at2759"/>
<protein>
    <submittedName>
        <fullName evidence="2">Uncharacterized protein</fullName>
    </submittedName>
</protein>
<dbReference type="Proteomes" id="UP000799750">
    <property type="component" value="Unassembled WGS sequence"/>
</dbReference>
<name>A0A6A6RCG5_9PEZI</name>
<sequence>MRLSRLSSWLENVKTATRSMAQSRDRKGSGDETFAADLEHTHFIHHDSALDSCDDSTGKDAHNLFDKHFSFHRRRSPVITSTSSSSSKDSRSSKDFSSSKGSSESQDPSASHSTTAPSSSSGAESTNTTPRTSISTAPRASFPCVCRMPSCPLCHAASDTKLAQLQAAALADPDDFRISITKSATGFSVKRDYASEAQARRDLTPRTAKFYETAVKVRSSSWPQSEREQRVRLKNVDYKAAKVAARERSLSQKARWRRESELTWYLADMDEYDEGVAPEHVVRVPRKQGNAVPVEELLAKERRLGWDEFDRLAKEAKAKRTAYEYNIFKDEDYRGFLGDEPL</sequence>